<name>A0A8S5QFU6_9CAUD</name>
<feature type="compositionally biased region" description="Acidic residues" evidence="1">
    <location>
        <begin position="177"/>
        <end position="208"/>
    </location>
</feature>
<feature type="compositionally biased region" description="Basic and acidic residues" evidence="1">
    <location>
        <begin position="122"/>
        <end position="133"/>
    </location>
</feature>
<evidence type="ECO:0000256" key="1">
    <source>
        <dbReference type="SAM" id="MobiDB-lite"/>
    </source>
</evidence>
<organism evidence="2">
    <name type="scientific">Siphoviridae sp. ctoOf8</name>
    <dbReference type="NCBI Taxonomy" id="2825668"/>
    <lineage>
        <taxon>Viruses</taxon>
        <taxon>Duplodnaviria</taxon>
        <taxon>Heunggongvirae</taxon>
        <taxon>Uroviricota</taxon>
        <taxon>Caudoviricetes</taxon>
    </lineage>
</organism>
<feature type="compositionally biased region" description="Acidic residues" evidence="1">
    <location>
        <begin position="154"/>
        <end position="167"/>
    </location>
</feature>
<reference evidence="2" key="1">
    <citation type="journal article" date="2021" name="Proc. Natl. Acad. Sci. U.S.A.">
        <title>A Catalog of Tens of Thousands of Viruses from Human Metagenomes Reveals Hidden Associations with Chronic Diseases.</title>
        <authorList>
            <person name="Tisza M.J."/>
            <person name="Buck C.B."/>
        </authorList>
    </citation>
    <scope>NUCLEOTIDE SEQUENCE</scope>
    <source>
        <strain evidence="2">CtoOf8</strain>
    </source>
</reference>
<protein>
    <submittedName>
        <fullName evidence="2">Uncharacterized protein</fullName>
    </submittedName>
</protein>
<accession>A0A8S5QFU6</accession>
<sequence>MDKFVKELDFNSDTFANVKRDMNFVLQRLIGNMLEKGSTNGSFTLKIDVSFTQEYIPNYDPKVEGESRKINKPSFKHKVTSTVQIADKKDGNMDTEMELAFDEDSGEYVLQPVANTTQKSIFDSDYKENLKSENEEESEKEEPKGIPQLPGPTEAEDEDVIDAEYTELETAQKPDENSEEDVTDEILEDAEEIEHDYDYENPEEFLNE</sequence>
<feature type="region of interest" description="Disordered" evidence="1">
    <location>
        <begin position="120"/>
        <end position="208"/>
    </location>
</feature>
<evidence type="ECO:0000313" key="2">
    <source>
        <dbReference type="EMBL" id="DAE17826.1"/>
    </source>
</evidence>
<proteinExistence type="predicted"/>
<dbReference type="EMBL" id="BK015646">
    <property type="protein sequence ID" value="DAE17826.1"/>
    <property type="molecule type" value="Genomic_DNA"/>
</dbReference>